<organism evidence="5 6">
    <name type="scientific">Pseudoalteromonas rubra</name>
    <dbReference type="NCBI Taxonomy" id="43658"/>
    <lineage>
        <taxon>Bacteria</taxon>
        <taxon>Pseudomonadati</taxon>
        <taxon>Pseudomonadota</taxon>
        <taxon>Gammaproteobacteria</taxon>
        <taxon>Alteromonadales</taxon>
        <taxon>Pseudoalteromonadaceae</taxon>
        <taxon>Pseudoalteromonas</taxon>
    </lineage>
</organism>
<keyword evidence="3" id="KW-0804">Transcription</keyword>
<dbReference type="GO" id="GO:0003700">
    <property type="term" value="F:DNA-binding transcription factor activity"/>
    <property type="evidence" value="ECO:0007669"/>
    <property type="project" value="InterPro"/>
</dbReference>
<dbReference type="EMBL" id="PPUZ01000029">
    <property type="protein sequence ID" value="RZM80952.1"/>
    <property type="molecule type" value="Genomic_DNA"/>
</dbReference>
<dbReference type="Pfam" id="PF12625">
    <property type="entry name" value="Arabinose_bd"/>
    <property type="match status" value="1"/>
</dbReference>
<dbReference type="SUPFAM" id="SSF46689">
    <property type="entry name" value="Homeodomain-like"/>
    <property type="match status" value="1"/>
</dbReference>
<keyword evidence="1" id="KW-0805">Transcription regulation</keyword>
<evidence type="ECO:0000256" key="1">
    <source>
        <dbReference type="ARBA" id="ARBA00023015"/>
    </source>
</evidence>
<dbReference type="InterPro" id="IPR018060">
    <property type="entry name" value="HTH_AraC"/>
</dbReference>
<evidence type="ECO:0000313" key="5">
    <source>
        <dbReference type="EMBL" id="RZM80952.1"/>
    </source>
</evidence>
<proteinExistence type="predicted"/>
<dbReference type="GO" id="GO:0005829">
    <property type="term" value="C:cytosol"/>
    <property type="evidence" value="ECO:0007669"/>
    <property type="project" value="TreeGrafter"/>
</dbReference>
<dbReference type="RefSeq" id="WP_130245011.1">
    <property type="nucleotide sequence ID" value="NZ_PPUZ01000029.1"/>
</dbReference>
<comment type="caution">
    <text evidence="5">The sequence shown here is derived from an EMBL/GenBank/DDBJ whole genome shotgun (WGS) entry which is preliminary data.</text>
</comment>
<dbReference type="InterPro" id="IPR032687">
    <property type="entry name" value="AraC-type_N"/>
</dbReference>
<evidence type="ECO:0000259" key="4">
    <source>
        <dbReference type="PROSITE" id="PS01124"/>
    </source>
</evidence>
<evidence type="ECO:0000256" key="3">
    <source>
        <dbReference type="ARBA" id="ARBA00023163"/>
    </source>
</evidence>
<gene>
    <name evidence="5" type="ORF">C3B51_10550</name>
</gene>
<keyword evidence="2" id="KW-0238">DNA-binding</keyword>
<dbReference type="Gene3D" id="1.10.10.60">
    <property type="entry name" value="Homeodomain-like"/>
    <property type="match status" value="1"/>
</dbReference>
<evidence type="ECO:0000313" key="6">
    <source>
        <dbReference type="Proteomes" id="UP000292345"/>
    </source>
</evidence>
<dbReference type="PANTHER" id="PTHR47894:SF1">
    <property type="entry name" value="HTH-TYPE TRANSCRIPTIONAL REGULATOR VQSM"/>
    <property type="match status" value="1"/>
</dbReference>
<name>A0A4Q7ED16_9GAMM</name>
<accession>A0A4Q7ED16</accession>
<dbReference type="PANTHER" id="PTHR47894">
    <property type="entry name" value="HTH-TYPE TRANSCRIPTIONAL REGULATOR GADX"/>
    <property type="match status" value="1"/>
</dbReference>
<dbReference type="Proteomes" id="UP000292345">
    <property type="component" value="Unassembled WGS sequence"/>
</dbReference>
<protein>
    <recommendedName>
        <fullName evidence="4">HTH araC/xylS-type domain-containing protein</fullName>
    </recommendedName>
</protein>
<evidence type="ECO:0000256" key="2">
    <source>
        <dbReference type="ARBA" id="ARBA00023125"/>
    </source>
</evidence>
<dbReference type="Pfam" id="PF12833">
    <property type="entry name" value="HTH_18"/>
    <property type="match status" value="1"/>
</dbReference>
<dbReference type="AlphaFoldDB" id="A0A4Q7ED16"/>
<dbReference type="InterPro" id="IPR009057">
    <property type="entry name" value="Homeodomain-like_sf"/>
</dbReference>
<sequence length="338" mass="38754">MTPANFSYLQDKRMPAHFLITILELAEHYQIKPHQLIRGSSLFVEDLTYPGAQVAPVNVLLILKKLKRELAEHPHLAMELGQRIATGHGHVLFDLWRYAPDLRGALTAWARVQKGIETLVQFNVQRHQGELYIRLTESASLSIQQRTVFEIVLSACRLLLKEQLGVQTWVQVELPWSQPGQDLHYPVYLGEHVRFNAPRCAIILQEEALYQPFKEASALRFAQAKRSARHALHSPQLLQAHLRRVFRKNLSQTWSLEDTACYLGMSPATLKRRLKQDGTHFKLLVDEVRGQEALHLMDLNQWNNSQLASTMAFADVHSFRRAFKRWTGAVPSAFRCGS</sequence>
<reference evidence="5 6" key="1">
    <citation type="submission" date="2018-01" db="EMBL/GenBank/DDBJ databases">
        <title>Co-occurrence of chitin degradation, pigmentation and bioactivity in marine Pseudoalteromonas.</title>
        <authorList>
            <person name="Paulsen S."/>
            <person name="Gram L."/>
            <person name="Machado H."/>
        </authorList>
    </citation>
    <scope>NUCLEOTIDE SEQUENCE [LARGE SCALE GENOMIC DNA]</scope>
    <source>
        <strain evidence="5 6">S1946</strain>
    </source>
</reference>
<dbReference type="GO" id="GO:0000976">
    <property type="term" value="F:transcription cis-regulatory region binding"/>
    <property type="evidence" value="ECO:0007669"/>
    <property type="project" value="TreeGrafter"/>
</dbReference>
<dbReference type="SMART" id="SM00342">
    <property type="entry name" value="HTH_ARAC"/>
    <property type="match status" value="1"/>
</dbReference>
<dbReference type="PROSITE" id="PS01124">
    <property type="entry name" value="HTH_ARAC_FAMILY_2"/>
    <property type="match status" value="1"/>
</dbReference>
<feature type="domain" description="HTH araC/xylS-type" evidence="4">
    <location>
        <begin position="240"/>
        <end position="337"/>
    </location>
</feature>